<dbReference type="GO" id="GO:0042956">
    <property type="term" value="P:maltodextrin transmembrane transport"/>
    <property type="evidence" value="ECO:0007669"/>
    <property type="project" value="TreeGrafter"/>
</dbReference>
<protein>
    <submittedName>
        <fullName evidence="6">Extracellular solute-binding protein</fullName>
    </submittedName>
</protein>
<comment type="caution">
    <text evidence="6">The sequence shown here is derived from an EMBL/GenBank/DDBJ whole genome shotgun (WGS) entry which is preliminary data.</text>
</comment>
<dbReference type="PANTHER" id="PTHR30061">
    <property type="entry name" value="MALTOSE-BINDING PERIPLASMIC PROTEIN"/>
    <property type="match status" value="1"/>
</dbReference>
<dbReference type="InterPro" id="IPR006059">
    <property type="entry name" value="SBP"/>
</dbReference>
<feature type="region of interest" description="Disordered" evidence="4">
    <location>
        <begin position="66"/>
        <end position="85"/>
    </location>
</feature>
<evidence type="ECO:0000256" key="1">
    <source>
        <dbReference type="ARBA" id="ARBA00008520"/>
    </source>
</evidence>
<organism evidence="6 7">
    <name type="scientific">Hungatella hathewayi</name>
    <dbReference type="NCBI Taxonomy" id="154046"/>
    <lineage>
        <taxon>Bacteria</taxon>
        <taxon>Bacillati</taxon>
        <taxon>Bacillota</taxon>
        <taxon>Clostridia</taxon>
        <taxon>Lachnospirales</taxon>
        <taxon>Lachnospiraceae</taxon>
        <taxon>Hungatella</taxon>
    </lineage>
</organism>
<dbReference type="GO" id="GO:0055052">
    <property type="term" value="C:ATP-binding cassette (ABC) transporter complex, substrate-binding subunit-containing"/>
    <property type="evidence" value="ECO:0007669"/>
    <property type="project" value="TreeGrafter"/>
</dbReference>
<dbReference type="GO" id="GO:0015768">
    <property type="term" value="P:maltose transport"/>
    <property type="evidence" value="ECO:0007669"/>
    <property type="project" value="TreeGrafter"/>
</dbReference>
<dbReference type="Proteomes" id="UP000261023">
    <property type="component" value="Unassembled WGS sequence"/>
</dbReference>
<keyword evidence="5" id="KW-0812">Transmembrane</keyword>
<accession>A0A3E3DND4</accession>
<feature type="compositionally biased region" description="Low complexity" evidence="4">
    <location>
        <begin position="66"/>
        <end position="83"/>
    </location>
</feature>
<feature type="transmembrane region" description="Helical" evidence="5">
    <location>
        <begin position="44"/>
        <end position="64"/>
    </location>
</feature>
<evidence type="ECO:0000256" key="5">
    <source>
        <dbReference type="SAM" id="Phobius"/>
    </source>
</evidence>
<keyword evidence="5" id="KW-0472">Membrane</keyword>
<evidence type="ECO:0000256" key="3">
    <source>
        <dbReference type="ARBA" id="ARBA00022729"/>
    </source>
</evidence>
<dbReference type="PANTHER" id="PTHR30061:SF50">
    <property type="entry name" value="MALTOSE_MALTODEXTRIN-BINDING PERIPLASMIC PROTEIN"/>
    <property type="match status" value="1"/>
</dbReference>
<keyword evidence="3" id="KW-0732">Signal</keyword>
<dbReference type="Pfam" id="PF13416">
    <property type="entry name" value="SBP_bac_8"/>
    <property type="match status" value="1"/>
</dbReference>
<proteinExistence type="inferred from homology"/>
<dbReference type="SUPFAM" id="SSF53850">
    <property type="entry name" value="Periplasmic binding protein-like II"/>
    <property type="match status" value="1"/>
</dbReference>
<dbReference type="Gene3D" id="3.40.190.10">
    <property type="entry name" value="Periplasmic binding protein-like II"/>
    <property type="match status" value="1"/>
</dbReference>
<evidence type="ECO:0000256" key="4">
    <source>
        <dbReference type="SAM" id="MobiDB-lite"/>
    </source>
</evidence>
<dbReference type="EMBL" id="QTJW01000006">
    <property type="protein sequence ID" value="RGD70625.1"/>
    <property type="molecule type" value="Genomic_DNA"/>
</dbReference>
<comment type="similarity">
    <text evidence="1">Belongs to the bacterial solute-binding protein 1 family.</text>
</comment>
<dbReference type="OrthoDB" id="94797at2"/>
<evidence type="ECO:0000313" key="7">
    <source>
        <dbReference type="Proteomes" id="UP000261023"/>
    </source>
</evidence>
<evidence type="ECO:0000313" key="6">
    <source>
        <dbReference type="EMBL" id="RGD70625.1"/>
    </source>
</evidence>
<evidence type="ECO:0000256" key="2">
    <source>
        <dbReference type="ARBA" id="ARBA00022448"/>
    </source>
</evidence>
<sequence>MKYMLKMTKKVTRYTQTKEQNGKETDQWKKEDGGSIMRKSIKKVLALGITAVMALSLAACGGGTSGSTRTDGADKGAAPDSAAAGGGYSGKTLSIGIWGGNDQESAAINQVKADFEAKTGAKVEVKVYTDYNTQIQADFIAGTAPDAFYIDAIMFPFYSGLGVLEPLDPVEMGTDAYYENLLSAFTAEDGTVYCIPKDVSTLATYYNIGLLESVGVSPDDIPASLEDYKDFLVDLQGKLDEKYGKGQVAAMTYNQDLARNIYILEAGGYSVSDDNGNARLSSDGVVDNMQFMVDLALTGAWKTPTDLGLGWNGEAFGVGKAAIMEEGNWVYTTLKNDYSDIRFGVKGMPTYKGTQYSMSFTVGWGVSSVSKEKDLAREWIRYAAGEEGMKTWCTGAGCLPSRADVATAMDVESDPVWKVHSDMINVALPWQKGTTIDIINSAYKNFIPAAFKGEQSPKEVLEQIDKQANSEIANAM</sequence>
<reference evidence="6 7" key="1">
    <citation type="submission" date="2018-08" db="EMBL/GenBank/DDBJ databases">
        <title>A genome reference for cultivated species of the human gut microbiota.</title>
        <authorList>
            <person name="Zou Y."/>
            <person name="Xue W."/>
            <person name="Luo G."/>
        </authorList>
    </citation>
    <scope>NUCLEOTIDE SEQUENCE [LARGE SCALE GENOMIC DNA]</scope>
    <source>
        <strain evidence="6 7">AF19-13AC</strain>
    </source>
</reference>
<gene>
    <name evidence="6" type="ORF">DWX31_10230</name>
</gene>
<dbReference type="AlphaFoldDB" id="A0A3E3DND4"/>
<name>A0A3E3DND4_9FIRM</name>
<dbReference type="GO" id="GO:1901982">
    <property type="term" value="F:maltose binding"/>
    <property type="evidence" value="ECO:0007669"/>
    <property type="project" value="TreeGrafter"/>
</dbReference>
<keyword evidence="5" id="KW-1133">Transmembrane helix</keyword>
<keyword evidence="2" id="KW-0813">Transport</keyword>